<evidence type="ECO:0000313" key="1">
    <source>
        <dbReference type="EMBL" id="CCQ64484.1"/>
    </source>
</evidence>
<reference evidence="1 2" key="1">
    <citation type="submission" date="2013-01" db="EMBL/GenBank/DDBJ databases">
        <authorList>
            <person name="Bench S."/>
        </authorList>
    </citation>
    <scope>NUCLEOTIDE SEQUENCE [LARGE SCALE GENOMIC DNA]</scope>
    <source>
        <strain evidence="1 2">WH 0401</strain>
    </source>
</reference>
<comment type="caution">
    <text evidence="1">The sequence shown here is derived from an EMBL/GenBank/DDBJ whole genome shotgun (WGS) entry which is preliminary data.</text>
</comment>
<organism evidence="1 2">
    <name type="scientific">Crocosphaera watsonii WH 0401</name>
    <dbReference type="NCBI Taxonomy" id="555881"/>
    <lineage>
        <taxon>Bacteria</taxon>
        <taxon>Bacillati</taxon>
        <taxon>Cyanobacteriota</taxon>
        <taxon>Cyanophyceae</taxon>
        <taxon>Oscillatoriophycideae</taxon>
        <taxon>Chroococcales</taxon>
        <taxon>Aphanothecaceae</taxon>
        <taxon>Crocosphaera</taxon>
    </lineage>
</organism>
<dbReference type="AlphaFoldDB" id="T2JHE6"/>
<name>T2JHE6_CROWT</name>
<protein>
    <submittedName>
        <fullName evidence="1">Uncharacterized protein</fullName>
    </submittedName>
</protein>
<reference evidence="1 2" key="2">
    <citation type="submission" date="2013-09" db="EMBL/GenBank/DDBJ databases">
        <title>Whole genome comparison of six Crocosphaera watsonii strains with differing phenotypes.</title>
        <authorList>
            <person name="Bench S.R."/>
            <person name="Heller P."/>
            <person name="Frank I."/>
            <person name="Arciniega M."/>
            <person name="Shilova I.N."/>
            <person name="Zehr J.P."/>
        </authorList>
    </citation>
    <scope>NUCLEOTIDE SEQUENCE [LARGE SCALE GENOMIC DNA]</scope>
    <source>
        <strain evidence="1 2">WH 0401</strain>
    </source>
</reference>
<accession>T2JHE6</accession>
<gene>
    <name evidence="1" type="ORF">CWATWH0401_3337</name>
</gene>
<dbReference type="Proteomes" id="UP000018198">
    <property type="component" value="Unassembled WGS sequence"/>
</dbReference>
<sequence length="81" mass="9007">MCNRTLGNWYKNIPSCSPPVPLLFPSWEGLGVGCPLPSASPEGPLMKNFNLSRSQSQFRKGEKLICDRQIPLKHPEKIAKA</sequence>
<dbReference type="EMBL" id="CAQM01000895">
    <property type="protein sequence ID" value="CCQ64484.1"/>
    <property type="molecule type" value="Genomic_DNA"/>
</dbReference>
<dbReference type="RefSeq" id="WP_021837093.1">
    <property type="nucleotide sequence ID" value="NZ_CAQM01000895.1"/>
</dbReference>
<evidence type="ECO:0000313" key="2">
    <source>
        <dbReference type="Proteomes" id="UP000018198"/>
    </source>
</evidence>
<proteinExistence type="predicted"/>